<accession>A0ABY4R5F8</accession>
<reference evidence="1" key="1">
    <citation type="submission" date="2021-09" db="EMBL/GenBank/DDBJ databases">
        <title>First case of bloodstream infection caused by Mixta hanseatica sp. nov., a member of the Erwiniaceae family.</title>
        <authorList>
            <person name="Both A."/>
            <person name="Huang J."/>
            <person name="Wenzel P."/>
            <person name="Aepfelbacher M."/>
            <person name="Rohde H."/>
            <person name="Christner M."/>
            <person name="Hentschke M."/>
        </authorList>
    </citation>
    <scope>NUCLEOTIDE SEQUENCE</scope>
    <source>
        <strain evidence="1">X22927</strain>
    </source>
</reference>
<dbReference type="Proteomes" id="UP001056635">
    <property type="component" value="Chromosome"/>
</dbReference>
<sequence>MKKTIYLPQFDKKAEAEVFGNKITVRYDGNESFPRSLKVKDQFYVVIDEQEKVMILTRKAIGSWHFSLL</sequence>
<gene>
    <name evidence="1" type="ORF">K6958_12455</name>
</gene>
<protein>
    <submittedName>
        <fullName evidence="1">Uncharacterized protein</fullName>
    </submittedName>
</protein>
<keyword evidence="2" id="KW-1185">Reference proteome</keyword>
<evidence type="ECO:0000313" key="1">
    <source>
        <dbReference type="EMBL" id="UQY42747.1"/>
    </source>
</evidence>
<organism evidence="1 2">
    <name type="scientific">Mixta hanseatica</name>
    <dbReference type="NCBI Taxonomy" id="2872648"/>
    <lineage>
        <taxon>Bacteria</taxon>
        <taxon>Pseudomonadati</taxon>
        <taxon>Pseudomonadota</taxon>
        <taxon>Gammaproteobacteria</taxon>
        <taxon>Enterobacterales</taxon>
        <taxon>Erwiniaceae</taxon>
        <taxon>Mixta</taxon>
    </lineage>
</organism>
<name>A0ABY4R5F8_9GAMM</name>
<dbReference type="RefSeq" id="WP_249891399.1">
    <property type="nucleotide sequence ID" value="NZ_CP082904.1"/>
</dbReference>
<dbReference type="EMBL" id="CP082904">
    <property type="protein sequence ID" value="UQY42747.1"/>
    <property type="molecule type" value="Genomic_DNA"/>
</dbReference>
<evidence type="ECO:0000313" key="2">
    <source>
        <dbReference type="Proteomes" id="UP001056635"/>
    </source>
</evidence>
<proteinExistence type="predicted"/>